<evidence type="ECO:0000313" key="3">
    <source>
        <dbReference type="Proteomes" id="UP001163828"/>
    </source>
</evidence>
<evidence type="ECO:0000313" key="2">
    <source>
        <dbReference type="EMBL" id="KAJ3993793.1"/>
    </source>
</evidence>
<feature type="chain" id="PRO_5045475229" evidence="1">
    <location>
        <begin position="30"/>
        <end position="228"/>
    </location>
</feature>
<accession>A0ABQ8Q5M1</accession>
<keyword evidence="3" id="KW-1185">Reference proteome</keyword>
<keyword evidence="1" id="KW-0732">Signal</keyword>
<sequence length="228" mass="25817">MRLLSSITSYCILSVYLLSAALLSNVVVASPMHISSSSNKDMRLSLSWRIPGEQQFQYSRPGSEDFTAQDRLSLFITGDKFTDGLEPQVVSQDSTNARHIEIKQVAVPHTDNRRISIPFTGRDGVTAHFVNEDFFQKHYAVIRNVAQLCTQTNALMKGKGEKYRNVQMSGDPNLQHPINDLDWINTVFLYLTLIDQPEGNVPVLDPQELRVKGWGEEFTEFTRVRGLQ</sequence>
<protein>
    <submittedName>
        <fullName evidence="2">Uncharacterized protein</fullName>
    </submittedName>
</protein>
<dbReference type="Proteomes" id="UP001163828">
    <property type="component" value="Unassembled WGS sequence"/>
</dbReference>
<organism evidence="2 3">
    <name type="scientific">Lentinula boryana</name>
    <dbReference type="NCBI Taxonomy" id="40481"/>
    <lineage>
        <taxon>Eukaryota</taxon>
        <taxon>Fungi</taxon>
        <taxon>Dikarya</taxon>
        <taxon>Basidiomycota</taxon>
        <taxon>Agaricomycotina</taxon>
        <taxon>Agaricomycetes</taxon>
        <taxon>Agaricomycetidae</taxon>
        <taxon>Agaricales</taxon>
        <taxon>Marasmiineae</taxon>
        <taxon>Omphalotaceae</taxon>
        <taxon>Lentinula</taxon>
    </lineage>
</organism>
<proteinExistence type="predicted"/>
<comment type="caution">
    <text evidence="2">The sequence shown here is derived from an EMBL/GenBank/DDBJ whole genome shotgun (WGS) entry which is preliminary data.</text>
</comment>
<dbReference type="EMBL" id="MU790742">
    <property type="protein sequence ID" value="KAJ3993793.1"/>
    <property type="molecule type" value="Genomic_DNA"/>
</dbReference>
<feature type="signal peptide" evidence="1">
    <location>
        <begin position="1"/>
        <end position="29"/>
    </location>
</feature>
<evidence type="ECO:0000256" key="1">
    <source>
        <dbReference type="SAM" id="SignalP"/>
    </source>
</evidence>
<name>A0ABQ8Q5M1_9AGAR</name>
<gene>
    <name evidence="2" type="ORF">F5050DRAFT_643862</name>
</gene>
<reference evidence="2" key="1">
    <citation type="submission" date="2022-08" db="EMBL/GenBank/DDBJ databases">
        <authorList>
            <consortium name="DOE Joint Genome Institute"/>
            <person name="Min B."/>
            <person name="Riley R."/>
            <person name="Sierra-Patev S."/>
            <person name="Naranjo-Ortiz M."/>
            <person name="Looney B."/>
            <person name="Konkel Z."/>
            <person name="Slot J.C."/>
            <person name="Sakamoto Y."/>
            <person name="Steenwyk J.L."/>
            <person name="Rokas A."/>
            <person name="Carro J."/>
            <person name="Camarero S."/>
            <person name="Ferreira P."/>
            <person name="Molpeceres G."/>
            <person name="Ruiz-Duenas F.J."/>
            <person name="Serrano A."/>
            <person name="Henrissat B."/>
            <person name="Drula E."/>
            <person name="Hughes K.W."/>
            <person name="Mata J.L."/>
            <person name="Ishikawa N.K."/>
            <person name="Vargas-Isla R."/>
            <person name="Ushijima S."/>
            <person name="Smith C.A."/>
            <person name="Ahrendt S."/>
            <person name="Andreopoulos W."/>
            <person name="He G."/>
            <person name="Labutti K."/>
            <person name="Lipzen A."/>
            <person name="Ng V."/>
            <person name="Sandor L."/>
            <person name="Barry K."/>
            <person name="Martinez A.T."/>
            <person name="Xiao Y."/>
            <person name="Gibbons J.G."/>
            <person name="Terashima K."/>
            <person name="Hibbett D.S."/>
            <person name="Grigoriev I.V."/>
        </authorList>
    </citation>
    <scope>NUCLEOTIDE SEQUENCE</scope>
    <source>
        <strain evidence="2">TFB10827</strain>
    </source>
</reference>